<dbReference type="InterPro" id="IPR015174">
    <property type="entry name" value="MIF4G-like_typ-2"/>
</dbReference>
<sequence length="876" mass="97729">MADHDRGHREDRPHGDRERGGGGHRGGGGGGFNRKRRFREDDDFEGRRDSRPQHQHQRRRYEEPPPGTRLRKQLNAIAESPMRNPEDEVREIAKLAYENWEDNYVKEVYCDVTLALLSEQPFKIPYVAAVVMHANNHKPAVAAEIVKRSADFCQQHIDTGNWRIVKLILRFLACLSPLYSDDGIFPLLDELFGRAVDLQTASAEDTLGLELVKIILLTIPYALSSSATGLDQRVGELLEKTDIVASTPHALEALVDPYPALDGGENQKPVTCGSFLRVLQSQLQAEASNGWKLACISRLFNTPDANMDGADDDDDEQKTSQKHPFPPSLTVPAVVVPGPKPLFPELYFSLFADQDIESVPPTSDIASSLIRDAVIDTINILDFNRNAAAKFLIDIDCYWAEGTFVKRATAFDKLRDVPEGRSTWKPEDVVIDAIFSQVFTLPTPEHKLVYYHSVITEACKIAPAAVAPSLGRAIRFLFKNIDVMDMELAYRYMDWFAHHLSNFEFRWKWTEWTDQVDTSDLTPKKAFIIGALDKEIRLSFAKRIRETLPAEYAPLIPEGKVKDAPDLKFLDEATPYAAQGKEIYQLLRKKAPEEEIQKVMDQIEEMAREQGVEDPLVQSTDAYVTGILHIGSKSLSHVLSCIERCKERLLAIGPQSEAARRQIISSVISYWEYHPGTAVNIIDKLLNYTIITPESVVHWTLNDNVNHGRALADAKIYEMVTLTMNKVSNRMRQIVKARNDIVLAGPSSPEEPNPLDETLARERQAMRDLFAHILDVVEGVKNASADEMVERSDGESVEQDLVQAWGKRWAGVFGRRAAVEEAVCGEAAVEAADKLAEESRRRGEESAAAAAAAATDNGNGNGDAMVDGPEAEAAEV</sequence>
<feature type="compositionally biased region" description="Basic and acidic residues" evidence="1">
    <location>
        <begin position="836"/>
        <end position="845"/>
    </location>
</feature>
<organism evidence="4 5">
    <name type="scientific">Neodothiora populina</name>
    <dbReference type="NCBI Taxonomy" id="2781224"/>
    <lineage>
        <taxon>Eukaryota</taxon>
        <taxon>Fungi</taxon>
        <taxon>Dikarya</taxon>
        <taxon>Ascomycota</taxon>
        <taxon>Pezizomycotina</taxon>
        <taxon>Dothideomycetes</taxon>
        <taxon>Dothideomycetidae</taxon>
        <taxon>Dothideales</taxon>
        <taxon>Dothioraceae</taxon>
        <taxon>Neodothiora</taxon>
    </lineage>
</organism>
<feature type="region of interest" description="Disordered" evidence="1">
    <location>
        <begin position="836"/>
        <end position="876"/>
    </location>
</feature>
<keyword evidence="5" id="KW-1185">Reference proteome</keyword>
<protein>
    <recommendedName>
        <fullName evidence="6">Cap binding protein</fullName>
    </recommendedName>
</protein>
<gene>
    <name evidence="4" type="ORF">AAFC00_000022</name>
</gene>
<dbReference type="PANTHER" id="PTHR12412">
    <property type="entry name" value="CAP BINDING PROTEIN"/>
    <property type="match status" value="1"/>
</dbReference>
<reference evidence="4 5" key="1">
    <citation type="submission" date="2024-07" db="EMBL/GenBank/DDBJ databases">
        <title>Draft sequence of the Neodothiora populina.</title>
        <authorList>
            <person name="Drown D.D."/>
            <person name="Schuette U.S."/>
            <person name="Buechlein A.B."/>
            <person name="Rusch D.R."/>
            <person name="Winton L.W."/>
            <person name="Adams G.A."/>
        </authorList>
    </citation>
    <scope>NUCLEOTIDE SEQUENCE [LARGE SCALE GENOMIC DNA]</scope>
    <source>
        <strain evidence="4 5">CPC 39397</strain>
    </source>
</reference>
<dbReference type="Proteomes" id="UP001562354">
    <property type="component" value="Unassembled WGS sequence"/>
</dbReference>
<dbReference type="InterPro" id="IPR015172">
    <property type="entry name" value="MIF4G-like_typ-1"/>
</dbReference>
<evidence type="ECO:0000313" key="5">
    <source>
        <dbReference type="Proteomes" id="UP001562354"/>
    </source>
</evidence>
<accession>A0ABR3P1C1</accession>
<name>A0ABR3P1C1_9PEZI</name>
<comment type="caution">
    <text evidence="4">The sequence shown here is derived from an EMBL/GenBank/DDBJ whole genome shotgun (WGS) entry which is preliminary data.</text>
</comment>
<feature type="domain" description="MIF4G-like type 1" evidence="2">
    <location>
        <begin position="360"/>
        <end position="549"/>
    </location>
</feature>
<dbReference type="PANTHER" id="PTHR12412:SF2">
    <property type="entry name" value="NUCLEAR CAP-BINDING PROTEIN SUBUNIT 1"/>
    <property type="match status" value="1"/>
</dbReference>
<evidence type="ECO:0000256" key="1">
    <source>
        <dbReference type="SAM" id="MobiDB-lite"/>
    </source>
</evidence>
<dbReference type="Pfam" id="PF09088">
    <property type="entry name" value="MIF4G_like"/>
    <property type="match status" value="1"/>
</dbReference>
<proteinExistence type="predicted"/>
<feature type="region of interest" description="Disordered" evidence="1">
    <location>
        <begin position="306"/>
        <end position="327"/>
    </location>
</feature>
<dbReference type="Gene3D" id="1.25.40.180">
    <property type="match status" value="3"/>
</dbReference>
<dbReference type="RefSeq" id="XP_069196195.1">
    <property type="nucleotide sequence ID" value="XM_069341493.1"/>
</dbReference>
<evidence type="ECO:0000313" key="4">
    <source>
        <dbReference type="EMBL" id="KAL1296513.1"/>
    </source>
</evidence>
<dbReference type="EMBL" id="JBFMKM010000018">
    <property type="protein sequence ID" value="KAL1296513.1"/>
    <property type="molecule type" value="Genomic_DNA"/>
</dbReference>
<feature type="compositionally biased region" description="Basic and acidic residues" evidence="1">
    <location>
        <begin position="1"/>
        <end position="21"/>
    </location>
</feature>
<dbReference type="Pfam" id="PF09090">
    <property type="entry name" value="MIF4G_like_2"/>
    <property type="match status" value="1"/>
</dbReference>
<feature type="region of interest" description="Disordered" evidence="1">
    <location>
        <begin position="1"/>
        <end position="70"/>
    </location>
</feature>
<evidence type="ECO:0000259" key="2">
    <source>
        <dbReference type="Pfam" id="PF09088"/>
    </source>
</evidence>
<feature type="domain" description="MIF4G-like type 2" evidence="3">
    <location>
        <begin position="568"/>
        <end position="821"/>
    </location>
</feature>
<evidence type="ECO:0000259" key="3">
    <source>
        <dbReference type="Pfam" id="PF09090"/>
    </source>
</evidence>
<evidence type="ECO:0008006" key="6">
    <source>
        <dbReference type="Google" id="ProtNLM"/>
    </source>
</evidence>
<dbReference type="GeneID" id="95973725"/>
<feature type="compositionally biased region" description="Gly residues" evidence="1">
    <location>
        <begin position="23"/>
        <end position="32"/>
    </location>
</feature>
<dbReference type="SUPFAM" id="SSF48371">
    <property type="entry name" value="ARM repeat"/>
    <property type="match status" value="3"/>
</dbReference>
<feature type="compositionally biased region" description="Low complexity" evidence="1">
    <location>
        <begin position="846"/>
        <end position="864"/>
    </location>
</feature>
<dbReference type="InterPro" id="IPR016024">
    <property type="entry name" value="ARM-type_fold"/>
</dbReference>
<dbReference type="InterPro" id="IPR027159">
    <property type="entry name" value="CBP80"/>
</dbReference>